<evidence type="ECO:0000259" key="12">
    <source>
        <dbReference type="PROSITE" id="PS50113"/>
    </source>
</evidence>
<dbReference type="GO" id="GO:0007165">
    <property type="term" value="P:signal transduction"/>
    <property type="evidence" value="ECO:0007669"/>
    <property type="project" value="UniProtKB-KW"/>
</dbReference>
<comment type="subcellular location">
    <subcellularLocation>
        <location evidence="1">Cell membrane</location>
    </subcellularLocation>
</comment>
<keyword evidence="6" id="KW-0472">Membrane</keyword>
<evidence type="ECO:0000313" key="14">
    <source>
        <dbReference type="Proteomes" id="UP000030063"/>
    </source>
</evidence>
<feature type="domain" description="Methyl-accepting transducer" evidence="11">
    <location>
        <begin position="256"/>
        <end position="328"/>
    </location>
</feature>
<dbReference type="SUPFAM" id="SSF58104">
    <property type="entry name" value="Methyl-accepting chemotaxis protein (MCP) signaling domain"/>
    <property type="match status" value="1"/>
</dbReference>
<dbReference type="InterPro" id="IPR035965">
    <property type="entry name" value="PAS-like_dom_sf"/>
</dbReference>
<evidence type="ECO:0000256" key="10">
    <source>
        <dbReference type="SAM" id="Coils"/>
    </source>
</evidence>
<evidence type="ECO:0000256" key="4">
    <source>
        <dbReference type="ARBA" id="ARBA00022692"/>
    </source>
</evidence>
<dbReference type="EMBL" id="AWSQ01000001">
    <property type="protein sequence ID" value="KFX71712.1"/>
    <property type="molecule type" value="Genomic_DNA"/>
</dbReference>
<dbReference type="GO" id="GO:0006935">
    <property type="term" value="P:chemotaxis"/>
    <property type="evidence" value="ECO:0007669"/>
    <property type="project" value="InterPro"/>
</dbReference>
<feature type="coiled-coil region" evidence="10">
    <location>
        <begin position="74"/>
        <end position="122"/>
    </location>
</feature>
<organism evidence="13 14">
    <name type="scientific">Pseudomonas taeanensis MS-3</name>
    <dbReference type="NCBI Taxonomy" id="1395571"/>
    <lineage>
        <taxon>Bacteria</taxon>
        <taxon>Pseudomonadati</taxon>
        <taxon>Pseudomonadota</taxon>
        <taxon>Gammaproteobacteria</taxon>
        <taxon>Pseudomonadales</taxon>
        <taxon>Pseudomonadaceae</taxon>
        <taxon>Pseudomonas</taxon>
    </lineage>
</organism>
<proteinExistence type="inferred from homology"/>
<dbReference type="PANTHER" id="PTHR32089:SF112">
    <property type="entry name" value="LYSOZYME-LIKE PROTEIN-RELATED"/>
    <property type="match status" value="1"/>
</dbReference>
<evidence type="ECO:0000256" key="1">
    <source>
        <dbReference type="ARBA" id="ARBA00004236"/>
    </source>
</evidence>
<dbReference type="InterPro" id="IPR004089">
    <property type="entry name" value="MCPsignal_dom"/>
</dbReference>
<protein>
    <submittedName>
        <fullName evidence="13">Histidine kinase</fullName>
    </submittedName>
</protein>
<dbReference type="SUPFAM" id="SSF55785">
    <property type="entry name" value="PYP-like sensor domain (PAS domain)"/>
    <property type="match status" value="1"/>
</dbReference>
<dbReference type="PROSITE" id="PS50111">
    <property type="entry name" value="CHEMOTAXIS_TRANSDUC_2"/>
    <property type="match status" value="1"/>
</dbReference>
<evidence type="ECO:0000256" key="8">
    <source>
        <dbReference type="ARBA" id="ARBA00029447"/>
    </source>
</evidence>
<comment type="similarity">
    <text evidence="8">Belongs to the methyl-accepting chemotaxis (MCP) protein family.</text>
</comment>
<keyword evidence="5" id="KW-1133">Transmembrane helix</keyword>
<dbReference type="eggNOG" id="COG0840">
    <property type="taxonomic scope" value="Bacteria"/>
</dbReference>
<evidence type="ECO:0000259" key="11">
    <source>
        <dbReference type="PROSITE" id="PS50111"/>
    </source>
</evidence>
<keyword evidence="7 9" id="KW-0807">Transducer</keyword>
<evidence type="ECO:0000256" key="2">
    <source>
        <dbReference type="ARBA" id="ARBA00022475"/>
    </source>
</evidence>
<dbReference type="Gene3D" id="3.30.450.20">
    <property type="entry name" value="PAS domain"/>
    <property type="match status" value="1"/>
</dbReference>
<dbReference type="NCBIfam" id="TIGR00229">
    <property type="entry name" value="sensory_box"/>
    <property type="match status" value="1"/>
</dbReference>
<dbReference type="GO" id="GO:0016301">
    <property type="term" value="F:kinase activity"/>
    <property type="evidence" value="ECO:0007669"/>
    <property type="project" value="UniProtKB-KW"/>
</dbReference>
<dbReference type="GO" id="GO:0004888">
    <property type="term" value="F:transmembrane signaling receptor activity"/>
    <property type="evidence" value="ECO:0007669"/>
    <property type="project" value="InterPro"/>
</dbReference>
<keyword evidence="4" id="KW-0812">Transmembrane</keyword>
<dbReference type="InterPro" id="IPR000014">
    <property type="entry name" value="PAS"/>
</dbReference>
<dbReference type="OrthoDB" id="9807021at2"/>
<dbReference type="PANTHER" id="PTHR32089">
    <property type="entry name" value="METHYL-ACCEPTING CHEMOTAXIS PROTEIN MCPB"/>
    <property type="match status" value="1"/>
</dbReference>
<dbReference type="PRINTS" id="PR00260">
    <property type="entry name" value="CHEMTRNSDUCR"/>
</dbReference>
<name>A0A0A1YP50_9PSED</name>
<evidence type="ECO:0000256" key="7">
    <source>
        <dbReference type="ARBA" id="ARBA00023224"/>
    </source>
</evidence>
<keyword evidence="13" id="KW-0808">Transferase</keyword>
<evidence type="ECO:0000256" key="5">
    <source>
        <dbReference type="ARBA" id="ARBA00022989"/>
    </source>
</evidence>
<gene>
    <name evidence="13" type="ORF">TMS3_0107255</name>
</gene>
<keyword evidence="2" id="KW-1003">Cell membrane</keyword>
<dbReference type="Proteomes" id="UP000030063">
    <property type="component" value="Unassembled WGS sequence"/>
</dbReference>
<feature type="domain" description="PAC" evidence="12">
    <location>
        <begin position="200"/>
        <end position="252"/>
    </location>
</feature>
<dbReference type="STRING" id="1395571.TMS3_0107255"/>
<dbReference type="InterPro" id="IPR004090">
    <property type="entry name" value="Chemotax_Me-accpt_rcpt"/>
</dbReference>
<accession>A0A0A1YP50</accession>
<dbReference type="InterPro" id="IPR000700">
    <property type="entry name" value="PAS-assoc_C"/>
</dbReference>
<keyword evidence="14" id="KW-1185">Reference proteome</keyword>
<evidence type="ECO:0000256" key="3">
    <source>
        <dbReference type="ARBA" id="ARBA00022481"/>
    </source>
</evidence>
<evidence type="ECO:0000313" key="13">
    <source>
        <dbReference type="EMBL" id="KFX71712.1"/>
    </source>
</evidence>
<keyword evidence="13" id="KW-0418">Kinase</keyword>
<dbReference type="CDD" id="cd00130">
    <property type="entry name" value="PAS"/>
    <property type="match status" value="1"/>
</dbReference>
<dbReference type="Gene3D" id="6.10.250.3200">
    <property type="match status" value="1"/>
</dbReference>
<dbReference type="Pfam" id="PF00015">
    <property type="entry name" value="MCPsignal"/>
    <property type="match status" value="1"/>
</dbReference>
<dbReference type="AlphaFoldDB" id="A0A0A1YP50"/>
<dbReference type="GO" id="GO:0005886">
    <property type="term" value="C:plasma membrane"/>
    <property type="evidence" value="ECO:0007669"/>
    <property type="project" value="UniProtKB-SubCell"/>
</dbReference>
<evidence type="ECO:0000256" key="9">
    <source>
        <dbReference type="PROSITE-ProRule" id="PRU00284"/>
    </source>
</evidence>
<keyword evidence="10" id="KW-0175">Coiled coil</keyword>
<evidence type="ECO:0000256" key="6">
    <source>
        <dbReference type="ARBA" id="ARBA00023136"/>
    </source>
</evidence>
<dbReference type="PROSITE" id="PS50113">
    <property type="entry name" value="PAC"/>
    <property type="match status" value="1"/>
</dbReference>
<comment type="caution">
    <text evidence="13">The sequence shown here is derived from an EMBL/GenBank/DDBJ whole genome shotgun (WGS) entry which is preliminary data.</text>
</comment>
<sequence length="328" mass="37710">MWFNNNARQLASDLANVLTQLPDQHAHLDQQSSALHRYPHLLTAIELLSQRWHTQHVQRQAETHSQPPCTAEQYQHLKQQLEEATRNNQLLEQQLQQSHARLENVEEQQARWQQDEQAWELTKQTLTEGCWDLTVVKGDADHPDNLICWSEQFRKLIGYNHAEFADGWDSFFAVVNADDLKKVMQVFGDFVADPKGEPAYVVEYRMQHKQRGELWFRERGRCLRNSQGVLQRVIGAVREISDEKAAEDLRNREQSNMKSTYTQIAHVAGVIKGIADQTNLLALNAAIEAARAGEQGRGFAVVADEVRTLAKRTQDSVQQIQTMLQQRN</sequence>
<keyword evidence="3" id="KW-0488">Methylation</keyword>
<reference evidence="13 14" key="1">
    <citation type="journal article" date="2014" name="Genome Announc.">
        <title>Draft Genome Sequence of Petroleum Oil-Degrading Marine Bacterium Pseudomonas taeanensis Strain MS-3, Isolated from a Crude Oil-Contaminated Seashore.</title>
        <authorList>
            <person name="Lee S.Y."/>
            <person name="Kim S.H."/>
            <person name="Lee D.G."/>
            <person name="Shin S."/>
            <person name="Yun S.H."/>
            <person name="Choi C.W."/>
            <person name="Chung Y.H."/>
            <person name="Choi J.S."/>
            <person name="Kahng H.Y."/>
            <person name="Kim S.I."/>
        </authorList>
    </citation>
    <scope>NUCLEOTIDE SEQUENCE [LARGE SCALE GENOMIC DNA]</scope>
    <source>
        <strain evidence="13 14">MS-3</strain>
    </source>
</reference>